<evidence type="ECO:0008006" key="4">
    <source>
        <dbReference type="Google" id="ProtNLM"/>
    </source>
</evidence>
<dbReference type="Proteomes" id="UP001315967">
    <property type="component" value="Chromosome"/>
</dbReference>
<feature type="transmembrane region" description="Helical" evidence="1">
    <location>
        <begin position="78"/>
        <end position="99"/>
    </location>
</feature>
<feature type="transmembrane region" description="Helical" evidence="1">
    <location>
        <begin position="111"/>
        <end position="133"/>
    </location>
</feature>
<evidence type="ECO:0000256" key="1">
    <source>
        <dbReference type="SAM" id="Phobius"/>
    </source>
</evidence>
<keyword evidence="1" id="KW-0812">Transmembrane</keyword>
<gene>
    <name evidence="2" type="ORF">NRE15_09275</name>
</gene>
<name>A0ABY5P2Z3_9LACT</name>
<feature type="transmembrane region" description="Helical" evidence="1">
    <location>
        <begin position="145"/>
        <end position="172"/>
    </location>
</feature>
<reference evidence="2 3" key="1">
    <citation type="submission" date="2022-08" db="EMBL/GenBank/DDBJ databases">
        <title>Aerococcaceae sp. nov isolated from spoiled eye mask.</title>
        <authorList>
            <person name="Zhou G."/>
            <person name="Xie X.-B."/>
            <person name="Shi Q.-S."/>
            <person name="Wang Y.-S."/>
            <person name="Wen X."/>
            <person name="Peng H."/>
            <person name="Yang X.-J."/>
            <person name="Tao H.-B."/>
            <person name="Huang X.-M."/>
        </authorList>
    </citation>
    <scope>NUCLEOTIDE SEQUENCE [LARGE SCALE GENOMIC DNA]</scope>
    <source>
        <strain evidence="3">DM20194951</strain>
    </source>
</reference>
<keyword evidence="1" id="KW-0472">Membrane</keyword>
<dbReference type="EMBL" id="CP102453">
    <property type="protein sequence ID" value="UUX33098.1"/>
    <property type="molecule type" value="Genomic_DNA"/>
</dbReference>
<evidence type="ECO:0000313" key="3">
    <source>
        <dbReference type="Proteomes" id="UP001315967"/>
    </source>
</evidence>
<keyword evidence="3" id="KW-1185">Reference proteome</keyword>
<organism evidence="2 3">
    <name type="scientific">Fundicoccus culcitae</name>
    <dbReference type="NCBI Taxonomy" id="2969821"/>
    <lineage>
        <taxon>Bacteria</taxon>
        <taxon>Bacillati</taxon>
        <taxon>Bacillota</taxon>
        <taxon>Bacilli</taxon>
        <taxon>Lactobacillales</taxon>
        <taxon>Aerococcaceae</taxon>
        <taxon>Fundicoccus</taxon>
    </lineage>
</organism>
<dbReference type="RefSeq" id="WP_313792600.1">
    <property type="nucleotide sequence ID" value="NZ_CP102453.1"/>
</dbReference>
<feature type="transmembrane region" description="Helical" evidence="1">
    <location>
        <begin position="48"/>
        <end position="72"/>
    </location>
</feature>
<evidence type="ECO:0000313" key="2">
    <source>
        <dbReference type="EMBL" id="UUX33098.1"/>
    </source>
</evidence>
<accession>A0ABY5P2Z3</accession>
<proteinExistence type="predicted"/>
<protein>
    <recommendedName>
        <fullName evidence="4">Niacin transporter NiaX</fullName>
    </recommendedName>
</protein>
<sequence>MGQTNRTSRTKQLTITAALTAIGILIPMVMPIRLVIGPASYTLGSHIPLFLAMFISPTTAILVTLGTTLGFFIGGFPIIIVLRALSHLVFVSIGAYYLNRDNVDLQPAPKRYLFSFVLNLIHGIGEVVVVFVFTAVGSQGLDANFWYTLFVLVGIGTVIHGMIDFELAYYFARVLQGRTRIQLPNLN</sequence>
<feature type="transmembrane region" description="Helical" evidence="1">
    <location>
        <begin position="12"/>
        <end position="36"/>
    </location>
</feature>
<keyword evidence="1" id="KW-1133">Transmembrane helix</keyword>